<dbReference type="InterPro" id="IPR027417">
    <property type="entry name" value="P-loop_NTPase"/>
</dbReference>
<dbReference type="STRING" id="445932.Emin_0981"/>
<dbReference type="AlphaFoldDB" id="B2KDD8"/>
<evidence type="ECO:0000313" key="4">
    <source>
        <dbReference type="Proteomes" id="UP000001029"/>
    </source>
</evidence>
<keyword evidence="4" id="KW-1185">Reference proteome</keyword>
<feature type="coiled-coil region" evidence="1">
    <location>
        <begin position="141"/>
        <end position="175"/>
    </location>
</feature>
<dbReference type="SUPFAM" id="SSF52540">
    <property type="entry name" value="P-loop containing nucleoside triphosphate hydrolases"/>
    <property type="match status" value="1"/>
</dbReference>
<dbReference type="OrthoDB" id="9791904at2"/>
<keyword evidence="1" id="KW-0175">Coiled coil</keyword>
<dbReference type="Gene3D" id="3.40.50.300">
    <property type="entry name" value="P-loop containing nucleotide triphosphate hydrolases"/>
    <property type="match status" value="1"/>
</dbReference>
<dbReference type="GO" id="GO:0016887">
    <property type="term" value="F:ATP hydrolysis activity"/>
    <property type="evidence" value="ECO:0007669"/>
    <property type="project" value="InterPro"/>
</dbReference>
<feature type="coiled-coil region" evidence="1">
    <location>
        <begin position="201"/>
        <end position="249"/>
    </location>
</feature>
<dbReference type="PANTHER" id="PTHR32182:SF22">
    <property type="entry name" value="ATP-DEPENDENT ENDONUCLEASE, OLD FAMILY-RELATED"/>
    <property type="match status" value="1"/>
</dbReference>
<evidence type="ECO:0000259" key="2">
    <source>
        <dbReference type="Pfam" id="PF13476"/>
    </source>
</evidence>
<dbReference type="GO" id="GO:0000731">
    <property type="term" value="P:DNA synthesis involved in DNA repair"/>
    <property type="evidence" value="ECO:0007669"/>
    <property type="project" value="TreeGrafter"/>
</dbReference>
<protein>
    <recommendedName>
        <fullName evidence="2">Rad50/SbcC-type AAA domain-containing protein</fullName>
    </recommendedName>
</protein>
<proteinExistence type="predicted"/>
<dbReference type="HOGENOM" id="CLU_643857_0_0_0"/>
<dbReference type="EMBL" id="CP001055">
    <property type="protein sequence ID" value="ACC98534.1"/>
    <property type="molecule type" value="Genomic_DNA"/>
</dbReference>
<gene>
    <name evidence="3" type="ordered locus">Emin_0981</name>
</gene>
<dbReference type="Pfam" id="PF13476">
    <property type="entry name" value="AAA_23"/>
    <property type="match status" value="1"/>
</dbReference>
<reference evidence="3 4" key="1">
    <citation type="journal article" date="2009" name="Appl. Environ. Microbiol.">
        <title>Genomic analysis of 'Elusimicrobium minutum,' the first cultivated representative of the phylum 'Elusimicrobia' (formerly termite group 1).</title>
        <authorList>
            <person name="Herlemann D.P.R."/>
            <person name="Geissinger O."/>
            <person name="Ikeda-Ohtsubo W."/>
            <person name="Kunin V."/>
            <person name="Sun H."/>
            <person name="Lapidus A."/>
            <person name="Hugenholtz P."/>
            <person name="Brune A."/>
        </authorList>
    </citation>
    <scope>NUCLEOTIDE SEQUENCE [LARGE SCALE GENOMIC DNA]</scope>
    <source>
        <strain evidence="3 4">Pei191</strain>
    </source>
</reference>
<dbReference type="KEGG" id="emi:Emin_0981"/>
<name>B2KDD8_ELUMP</name>
<dbReference type="RefSeq" id="WP_012415149.1">
    <property type="nucleotide sequence ID" value="NC_010644.1"/>
</dbReference>
<dbReference type="GO" id="GO:0006302">
    <property type="term" value="P:double-strand break repair"/>
    <property type="evidence" value="ECO:0007669"/>
    <property type="project" value="InterPro"/>
</dbReference>
<dbReference type="Proteomes" id="UP000001029">
    <property type="component" value="Chromosome"/>
</dbReference>
<feature type="domain" description="Rad50/SbcC-type AAA" evidence="2">
    <location>
        <begin position="7"/>
        <end position="244"/>
    </location>
</feature>
<evidence type="ECO:0000256" key="1">
    <source>
        <dbReference type="SAM" id="Coils"/>
    </source>
</evidence>
<organism evidence="3 4">
    <name type="scientific">Elusimicrobium minutum (strain Pei191)</name>
    <dbReference type="NCBI Taxonomy" id="445932"/>
    <lineage>
        <taxon>Bacteria</taxon>
        <taxon>Pseudomonadati</taxon>
        <taxon>Elusimicrobiota</taxon>
        <taxon>Elusimicrobia</taxon>
        <taxon>Elusimicrobiales</taxon>
        <taxon>Elusimicrobiaceae</taxon>
        <taxon>Elusimicrobium</taxon>
    </lineage>
</organism>
<feature type="coiled-coil region" evidence="1">
    <location>
        <begin position="295"/>
        <end position="322"/>
    </location>
</feature>
<evidence type="ECO:0000313" key="3">
    <source>
        <dbReference type="EMBL" id="ACC98534.1"/>
    </source>
</evidence>
<sequence length="419" mass="47532">MSKEIISLQLENIKKIKAITIRPEGNFVEISGRNGQGKSTVLDAIWWVLKGKDNIQQMPVRQGQEKGTIRLELNDLIIERVFKVNEVGTDYTTTIKVTSKDGAKYSSPQAVLDKFTGILGFDPLAFMRMSAKEQYEFIRKNADLKVDIDELDRKHKSLYEQRTEVNREVKRLEAQIESMPIVNVPKERVDVATLMSVLQNAQESNQKIQKAKYALDSLTQKKISKQDEIKRLEAQILSIKSDVEQLDVDIRRGLEFMRSNQPIDTTDIESKIKDAETINAAFDAAVNRDKLVTQKINEEAHVIHLNNEMESLENQKKQAIESANLPVKELGFGNNELLYKGLPIKQLSAAEQLKLSMDIATAENPDLKVILLRDASLLDDESLEYIKQRAEESGYQIWAERVDTTGTKGFVIEDGELKA</sequence>
<dbReference type="InterPro" id="IPR038729">
    <property type="entry name" value="Rad50/SbcC_AAA"/>
</dbReference>
<accession>B2KDD8</accession>
<dbReference type="PANTHER" id="PTHR32182">
    <property type="entry name" value="DNA REPLICATION AND REPAIR PROTEIN RECF"/>
    <property type="match status" value="1"/>
</dbReference>